<reference evidence="1" key="1">
    <citation type="submission" date="2014-11" db="EMBL/GenBank/DDBJ databases">
        <authorList>
            <person name="Amaro Gonzalez C."/>
        </authorList>
    </citation>
    <scope>NUCLEOTIDE SEQUENCE</scope>
</reference>
<proteinExistence type="predicted"/>
<dbReference type="EMBL" id="GBXM01025281">
    <property type="protein sequence ID" value="JAH83296.1"/>
    <property type="molecule type" value="Transcribed_RNA"/>
</dbReference>
<protein>
    <submittedName>
        <fullName evidence="1">Uncharacterized protein</fullName>
    </submittedName>
</protein>
<sequence length="9" mass="1074">MQNGRRVIT</sequence>
<organism evidence="1">
    <name type="scientific">Anguilla anguilla</name>
    <name type="common">European freshwater eel</name>
    <name type="synonym">Muraena anguilla</name>
    <dbReference type="NCBI Taxonomy" id="7936"/>
    <lineage>
        <taxon>Eukaryota</taxon>
        <taxon>Metazoa</taxon>
        <taxon>Chordata</taxon>
        <taxon>Craniata</taxon>
        <taxon>Vertebrata</taxon>
        <taxon>Euteleostomi</taxon>
        <taxon>Actinopterygii</taxon>
        <taxon>Neopterygii</taxon>
        <taxon>Teleostei</taxon>
        <taxon>Anguilliformes</taxon>
        <taxon>Anguillidae</taxon>
        <taxon>Anguilla</taxon>
    </lineage>
</organism>
<accession>A0A0E9VZ21</accession>
<name>A0A0E9VZ21_ANGAN</name>
<evidence type="ECO:0000313" key="1">
    <source>
        <dbReference type="EMBL" id="JAH83296.1"/>
    </source>
</evidence>
<reference evidence="1" key="2">
    <citation type="journal article" date="2015" name="Fish Shellfish Immunol.">
        <title>Early steps in the European eel (Anguilla anguilla)-Vibrio vulnificus interaction in the gills: Role of the RtxA13 toxin.</title>
        <authorList>
            <person name="Callol A."/>
            <person name="Pajuelo D."/>
            <person name="Ebbesson L."/>
            <person name="Teles M."/>
            <person name="MacKenzie S."/>
            <person name="Amaro C."/>
        </authorList>
    </citation>
    <scope>NUCLEOTIDE SEQUENCE</scope>
</reference>